<feature type="domain" description="DUF7580" evidence="3">
    <location>
        <begin position="247"/>
        <end position="547"/>
    </location>
</feature>
<organism evidence="4 5">
    <name type="scientific">Arthrobotrys musiformis</name>
    <dbReference type="NCBI Taxonomy" id="47236"/>
    <lineage>
        <taxon>Eukaryota</taxon>
        <taxon>Fungi</taxon>
        <taxon>Dikarya</taxon>
        <taxon>Ascomycota</taxon>
        <taxon>Pezizomycotina</taxon>
        <taxon>Orbiliomycetes</taxon>
        <taxon>Orbiliales</taxon>
        <taxon>Orbiliaceae</taxon>
        <taxon>Arthrobotrys</taxon>
    </lineage>
</organism>
<feature type="domain" description="Nucleoside phosphorylase" evidence="2">
    <location>
        <begin position="658"/>
        <end position="770"/>
    </location>
</feature>
<name>A0AAV9WFK1_9PEZI</name>
<reference evidence="4 5" key="1">
    <citation type="submission" date="2023-08" db="EMBL/GenBank/DDBJ databases">
        <authorList>
            <person name="Palmer J.M."/>
        </authorList>
    </citation>
    <scope>NUCLEOTIDE SEQUENCE [LARGE SCALE GENOMIC DNA]</scope>
    <source>
        <strain evidence="4 5">TWF481</strain>
    </source>
</reference>
<proteinExistence type="predicted"/>
<dbReference type="InterPro" id="IPR053137">
    <property type="entry name" value="NLR-like"/>
</dbReference>
<evidence type="ECO:0000259" key="2">
    <source>
        <dbReference type="Pfam" id="PF01048"/>
    </source>
</evidence>
<comment type="caution">
    <text evidence="4">The sequence shown here is derived from an EMBL/GenBank/DDBJ whole genome shotgun (WGS) entry which is preliminary data.</text>
</comment>
<evidence type="ECO:0000313" key="4">
    <source>
        <dbReference type="EMBL" id="KAK6507645.1"/>
    </source>
</evidence>
<dbReference type="PANTHER" id="PTHR46082:SF6">
    <property type="entry name" value="AAA+ ATPASE DOMAIN-CONTAINING PROTEIN-RELATED"/>
    <property type="match status" value="1"/>
</dbReference>
<dbReference type="Proteomes" id="UP001370758">
    <property type="component" value="Unassembled WGS sequence"/>
</dbReference>
<dbReference type="GO" id="GO:0009116">
    <property type="term" value="P:nucleoside metabolic process"/>
    <property type="evidence" value="ECO:0007669"/>
    <property type="project" value="InterPro"/>
</dbReference>
<evidence type="ECO:0000313" key="5">
    <source>
        <dbReference type="Proteomes" id="UP001370758"/>
    </source>
</evidence>
<evidence type="ECO:0000256" key="1">
    <source>
        <dbReference type="SAM" id="MobiDB-lite"/>
    </source>
</evidence>
<dbReference type="InterPro" id="IPR035994">
    <property type="entry name" value="Nucleoside_phosphorylase_sf"/>
</dbReference>
<dbReference type="InterPro" id="IPR000845">
    <property type="entry name" value="Nucleoside_phosphorylase_d"/>
</dbReference>
<dbReference type="SUPFAM" id="SSF53167">
    <property type="entry name" value="Purine and uridine phosphorylases"/>
    <property type="match status" value="1"/>
</dbReference>
<dbReference type="AlphaFoldDB" id="A0AAV9WFK1"/>
<dbReference type="InterPro" id="IPR056002">
    <property type="entry name" value="DUF7580"/>
</dbReference>
<dbReference type="Pfam" id="PF24476">
    <property type="entry name" value="DUF7580"/>
    <property type="match status" value="1"/>
</dbReference>
<evidence type="ECO:0000259" key="3">
    <source>
        <dbReference type="Pfam" id="PF24476"/>
    </source>
</evidence>
<accession>A0AAV9WFK1</accession>
<gene>
    <name evidence="4" type="ORF">TWF481_006071</name>
</gene>
<dbReference type="EMBL" id="JAVHJL010000003">
    <property type="protein sequence ID" value="KAK6507645.1"/>
    <property type="molecule type" value="Genomic_DNA"/>
</dbReference>
<feature type="region of interest" description="Disordered" evidence="1">
    <location>
        <begin position="597"/>
        <end position="629"/>
    </location>
</feature>
<evidence type="ECO:0008006" key="6">
    <source>
        <dbReference type="Google" id="ProtNLM"/>
    </source>
</evidence>
<dbReference type="Pfam" id="PF01048">
    <property type="entry name" value="PNP_UDP_1"/>
    <property type="match status" value="1"/>
</dbReference>
<sequence length="992" mass="110318">MPVYQPLNLALRGVPLPPHSPSDTTITHAVGSKATTSARELLPDEFHLSTIPEWGRLKSLRRHQARLWNETEYSEFDPAQALTGGVGGQDRLDLLEDGLRYIMRRSDLDFLLDNGLDEGTARSAQSHLQSLCALMQRNIGVPGLSYRKRQAQVDNKYYCLDTLLDYLAITTCEFVMVSGAALKLFNFASPGDEAQEIDRFNEFFDSLTQCPVADTCFRTQELPLGGSDPENPLVPLAASFDALVELVSQLKSPPDCIDCKGHEVLLRLPGVDTDVSRISFDGPSLEVYLSNCSAPSRWVEGRLEGLPQVDMNHNKIYPISGNIQQEIHSVQDAVGVRHNLLFCENKMYSHHSSSDGHGNSRPSGNQPSHSLKKLLENGAFDEFNFDYKGPIFGPDDKLVLAATIVSGLLLSSHLGRIIRCWDPETVYFLAKPNGQYIRNPPYATCEALPAGSDRDQAQKLDLTLEDADLQLLAKLLLEIRSGRLCDEVPSVDALNNRIFENLGHGPYLQAVHDCLIFRRLYQRETYLRAQVGQKPNAFAAAREVIFSIINKMRTPVQQERSKKRLRARGDDEEHSYPVLCEYGQLGILGGRPANDFKSTTDPVPANSGRKTPNKRRKVRFDESQTVGQREHRLDMNVESRFGKSSNCSPPPTDRSGFEIAIICALPLEASAVDNLLDRRQNLKIDEDPNAYTIGAFRRHNVVLIHMPGIGITSAASVAAHCRRSFPGIKLGLIVGICGGVPFTGDRQEILLGDVVISSGVVQYEFKKQYCNKSVRESYVMDDLGRHSPEIRAHLSRLMSRRNRKELEDRTSEHLAALRKEFGDEAGASYPGLSEDRLFEPQYRHKHQTRSDCAVCAACKRFEDPVCETSMKLSCDRLGCDETKLVPRSRLQKAVQDAAANGPSEIHKPAIHFGLVASGDTVMKSSSDRDDKATRERVIAFEMEGAGVWDNIPCLVIKGVCDYADSHKNNQWQLYAAAAAAASAKAFLEQWQS</sequence>
<keyword evidence="5" id="KW-1185">Reference proteome</keyword>
<dbReference type="GO" id="GO:0003824">
    <property type="term" value="F:catalytic activity"/>
    <property type="evidence" value="ECO:0007669"/>
    <property type="project" value="InterPro"/>
</dbReference>
<dbReference type="PANTHER" id="PTHR46082">
    <property type="entry name" value="ATP/GTP-BINDING PROTEIN-RELATED"/>
    <property type="match status" value="1"/>
</dbReference>
<feature type="region of interest" description="Disordered" evidence="1">
    <location>
        <begin position="352"/>
        <end position="371"/>
    </location>
</feature>
<protein>
    <recommendedName>
        <fullName evidence="6">Nucleoside phosphorylase domain-containing protein</fullName>
    </recommendedName>
</protein>
<dbReference type="Gene3D" id="3.40.50.1580">
    <property type="entry name" value="Nucleoside phosphorylase domain"/>
    <property type="match status" value="1"/>
</dbReference>